<comment type="caution">
    <text evidence="2">The sequence shown here is derived from an EMBL/GenBank/DDBJ whole genome shotgun (WGS) entry which is preliminary data.</text>
</comment>
<proteinExistence type="predicted"/>
<name>A0ABS2PC26_9BACL</name>
<protein>
    <recommendedName>
        <fullName evidence="4">DUF4064 domain-containing protein</fullName>
    </recommendedName>
</protein>
<keyword evidence="1" id="KW-0812">Transmembrane</keyword>
<gene>
    <name evidence="2" type="ORF">JOD17_001491</name>
</gene>
<accession>A0ABS2PC26</accession>
<feature type="transmembrane region" description="Helical" evidence="1">
    <location>
        <begin position="75"/>
        <end position="97"/>
    </location>
</feature>
<dbReference type="Proteomes" id="UP000741863">
    <property type="component" value="Unassembled WGS sequence"/>
</dbReference>
<reference evidence="2 3" key="1">
    <citation type="submission" date="2021-01" db="EMBL/GenBank/DDBJ databases">
        <title>Genomic Encyclopedia of Type Strains, Phase IV (KMG-IV): sequencing the most valuable type-strain genomes for metagenomic binning, comparative biology and taxonomic classification.</title>
        <authorList>
            <person name="Goeker M."/>
        </authorList>
    </citation>
    <scope>NUCLEOTIDE SEQUENCE [LARGE SCALE GENOMIC DNA]</scope>
    <source>
        <strain evidence="2 3">DSM 25540</strain>
    </source>
</reference>
<dbReference type="EMBL" id="JAFBEC010000003">
    <property type="protein sequence ID" value="MBM7632398.1"/>
    <property type="molecule type" value="Genomic_DNA"/>
</dbReference>
<keyword evidence="1" id="KW-1133">Transmembrane helix</keyword>
<evidence type="ECO:0008006" key="4">
    <source>
        <dbReference type="Google" id="ProtNLM"/>
    </source>
</evidence>
<evidence type="ECO:0000256" key="1">
    <source>
        <dbReference type="SAM" id="Phobius"/>
    </source>
</evidence>
<feature type="transmembrane region" description="Helical" evidence="1">
    <location>
        <begin position="31"/>
        <end position="54"/>
    </location>
</feature>
<dbReference type="RefSeq" id="WP_204696588.1">
    <property type="nucleotide sequence ID" value="NZ_JAFBEC010000003.1"/>
</dbReference>
<evidence type="ECO:0000313" key="3">
    <source>
        <dbReference type="Proteomes" id="UP000741863"/>
    </source>
</evidence>
<evidence type="ECO:0000313" key="2">
    <source>
        <dbReference type="EMBL" id="MBM7632398.1"/>
    </source>
</evidence>
<keyword evidence="3" id="KW-1185">Reference proteome</keyword>
<sequence length="100" mass="11292">MDEVKRLVGTVDETMRDRQLGMTERNSVMQIFLAVLFSGIIIAITVSSIIKVLLIAHQRKEISKRQFASMATLSTIVWIVVLTVLPAIYDAIFTYFISLT</sequence>
<organism evidence="2 3">
    <name type="scientific">Geomicrobium sediminis</name>
    <dbReference type="NCBI Taxonomy" id="1347788"/>
    <lineage>
        <taxon>Bacteria</taxon>
        <taxon>Bacillati</taxon>
        <taxon>Bacillota</taxon>
        <taxon>Bacilli</taxon>
        <taxon>Bacillales</taxon>
        <taxon>Geomicrobium</taxon>
    </lineage>
</organism>
<keyword evidence="1" id="KW-0472">Membrane</keyword>